<comment type="caution">
    <text evidence="2">The sequence shown here is derived from an EMBL/GenBank/DDBJ whole genome shotgun (WGS) entry which is preliminary data.</text>
</comment>
<keyword evidence="1" id="KW-0812">Transmembrane</keyword>
<keyword evidence="1" id="KW-1133">Transmembrane helix</keyword>
<evidence type="ECO:0000256" key="1">
    <source>
        <dbReference type="SAM" id="Phobius"/>
    </source>
</evidence>
<sequence>MAGRAGRQDGLALGCAREGRCDVAGGAMPRDSSREQPQWRFTRHSALTARQLLRAYGVLCLFSTAIAAVFALRGFWYIPVFSFAELGLVAIALLHYLRHARDYEDIALRDGELIIEQVSAGRCRRHHFSPWRTRVVVPRWRGQLIHIKDIGAGGAQVDVGAFATPERRWQVAHELCALLPRPAP</sequence>
<gene>
    <name evidence="2" type="ORF">GCN75_20515</name>
</gene>
<dbReference type="AlphaFoldDB" id="A0A6I1HZE0"/>
<proteinExistence type="predicted"/>
<keyword evidence="3" id="KW-1185">Reference proteome</keyword>
<protein>
    <submittedName>
        <fullName evidence="2">DUF2244 domain-containing protein</fullName>
    </submittedName>
</protein>
<feature type="transmembrane region" description="Helical" evidence="1">
    <location>
        <begin position="52"/>
        <end position="70"/>
    </location>
</feature>
<accession>A0A6I1HZE0</accession>
<dbReference type="EMBL" id="WFLI01000027">
    <property type="protein sequence ID" value="KAB8063030.1"/>
    <property type="molecule type" value="Genomic_DNA"/>
</dbReference>
<organism evidence="2 3">
    <name type="scientific">Janthinobacterium violaceinigrum</name>
    <dbReference type="NCBI Taxonomy" id="2654252"/>
    <lineage>
        <taxon>Bacteria</taxon>
        <taxon>Pseudomonadati</taxon>
        <taxon>Pseudomonadota</taxon>
        <taxon>Betaproteobacteria</taxon>
        <taxon>Burkholderiales</taxon>
        <taxon>Oxalobacteraceae</taxon>
        <taxon>Janthinobacterium</taxon>
    </lineage>
</organism>
<name>A0A6I1HZE0_9BURK</name>
<dbReference type="Pfam" id="PF10003">
    <property type="entry name" value="DUF2244"/>
    <property type="match status" value="1"/>
</dbReference>
<evidence type="ECO:0000313" key="2">
    <source>
        <dbReference type="EMBL" id="KAB8063030.1"/>
    </source>
</evidence>
<keyword evidence="1" id="KW-0472">Membrane</keyword>
<dbReference type="InterPro" id="IPR019253">
    <property type="entry name" value="DUF2244_TM"/>
</dbReference>
<reference evidence="2 3" key="1">
    <citation type="submission" date="2019-10" db="EMBL/GenBank/DDBJ databases">
        <title>Three novel species isolated from a subtropical stream in China.</title>
        <authorList>
            <person name="Lu H."/>
        </authorList>
    </citation>
    <scope>NUCLEOTIDE SEQUENCE [LARGE SCALE GENOMIC DNA]</scope>
    <source>
        <strain evidence="2 3">FT13W</strain>
    </source>
</reference>
<evidence type="ECO:0000313" key="3">
    <source>
        <dbReference type="Proteomes" id="UP000468717"/>
    </source>
</evidence>
<dbReference type="Proteomes" id="UP000468717">
    <property type="component" value="Unassembled WGS sequence"/>
</dbReference>
<feature type="transmembrane region" description="Helical" evidence="1">
    <location>
        <begin position="76"/>
        <end position="97"/>
    </location>
</feature>